<dbReference type="PANTHER" id="PTHR43592:SF7">
    <property type="entry name" value="CAAX AMINO TERMINAL PROTEASE FAMILY PROTEIN"/>
    <property type="match status" value="1"/>
</dbReference>
<dbReference type="Proteomes" id="UP000516437">
    <property type="component" value="Unassembled WGS sequence"/>
</dbReference>
<gene>
    <name evidence="3" type="ORF">CJ030_MR0G004681</name>
</gene>
<organism evidence="3 4">
    <name type="scientific">Morella rubra</name>
    <name type="common">Chinese bayberry</name>
    <dbReference type="NCBI Taxonomy" id="262757"/>
    <lineage>
        <taxon>Eukaryota</taxon>
        <taxon>Viridiplantae</taxon>
        <taxon>Streptophyta</taxon>
        <taxon>Embryophyta</taxon>
        <taxon>Tracheophyta</taxon>
        <taxon>Spermatophyta</taxon>
        <taxon>Magnoliopsida</taxon>
        <taxon>eudicotyledons</taxon>
        <taxon>Gunneridae</taxon>
        <taxon>Pentapetalae</taxon>
        <taxon>rosids</taxon>
        <taxon>fabids</taxon>
        <taxon>Fagales</taxon>
        <taxon>Myricaceae</taxon>
        <taxon>Morella</taxon>
    </lineage>
</organism>
<evidence type="ECO:0000256" key="1">
    <source>
        <dbReference type="SAM" id="Phobius"/>
    </source>
</evidence>
<reference evidence="3 4" key="1">
    <citation type="journal article" date="2019" name="Plant Biotechnol. J.">
        <title>The red bayberry genome and genetic basis of sex determination.</title>
        <authorList>
            <person name="Jia H.M."/>
            <person name="Jia H.J."/>
            <person name="Cai Q.L."/>
            <person name="Wang Y."/>
            <person name="Zhao H.B."/>
            <person name="Yang W.F."/>
            <person name="Wang G.Y."/>
            <person name="Li Y.H."/>
            <person name="Zhan D.L."/>
            <person name="Shen Y.T."/>
            <person name="Niu Q.F."/>
            <person name="Chang L."/>
            <person name="Qiu J."/>
            <person name="Zhao L."/>
            <person name="Xie H.B."/>
            <person name="Fu W.Y."/>
            <person name="Jin J."/>
            <person name="Li X.W."/>
            <person name="Jiao Y."/>
            <person name="Zhou C.C."/>
            <person name="Tu T."/>
            <person name="Chai C.Y."/>
            <person name="Gao J.L."/>
            <person name="Fan L.J."/>
            <person name="van de Weg E."/>
            <person name="Wang J.Y."/>
            <person name="Gao Z.S."/>
        </authorList>
    </citation>
    <scope>NUCLEOTIDE SEQUENCE [LARGE SCALE GENOMIC DNA]</scope>
    <source>
        <tissue evidence="3">Leaves</tissue>
    </source>
</reference>
<keyword evidence="1" id="KW-0472">Membrane</keyword>
<evidence type="ECO:0000259" key="2">
    <source>
        <dbReference type="Pfam" id="PF02517"/>
    </source>
</evidence>
<dbReference type="EMBL" id="RXIC02000091">
    <property type="protein sequence ID" value="KAB1201200.1"/>
    <property type="molecule type" value="Genomic_DNA"/>
</dbReference>
<dbReference type="Pfam" id="PF02517">
    <property type="entry name" value="Rce1-like"/>
    <property type="match status" value="1"/>
</dbReference>
<sequence>MGLLTMDYWWTRTNPVSAALLPCRNSTFIGGKFIELYEAQKILPAKPCRSYRVNTRAFASWKSVKKLKGDRQPLKTVADSPPTNVQEDNMVHSFENSAAQNFSIIPSRGAVLQACTITSGFIAALGIIIRQVSHVASVEGLPILDCAAEVSFGFEIWHLELITGLVVLISSCRYLLLKTWPDFAVSSEAANRQVLSSLQLLDYIIVAFLPGISEELLFRGALLPLFGLDWKSVSLVAAVFGVLHLGNGRKYSFAVWACFVGLVYGYATILSSSIIVPMASHAANNLVGGILWRYTSNSSQKS</sequence>
<feature type="transmembrane region" description="Helical" evidence="1">
    <location>
        <begin position="253"/>
        <end position="276"/>
    </location>
</feature>
<dbReference type="GO" id="GO:0080120">
    <property type="term" value="P:CAAX-box protein maturation"/>
    <property type="evidence" value="ECO:0007669"/>
    <property type="project" value="UniProtKB-ARBA"/>
</dbReference>
<keyword evidence="4" id="KW-1185">Reference proteome</keyword>
<feature type="domain" description="CAAX prenyl protease 2/Lysostaphin resistance protein A-like" evidence="2">
    <location>
        <begin position="198"/>
        <end position="287"/>
    </location>
</feature>
<dbReference type="AlphaFoldDB" id="A0A6A1UQ36"/>
<dbReference type="PANTHER" id="PTHR43592">
    <property type="entry name" value="CAAX AMINO TERMINAL PROTEASE"/>
    <property type="match status" value="1"/>
</dbReference>
<evidence type="ECO:0000313" key="4">
    <source>
        <dbReference type="Proteomes" id="UP000516437"/>
    </source>
</evidence>
<keyword evidence="1" id="KW-1133">Transmembrane helix</keyword>
<feature type="transmembrane region" description="Helical" evidence="1">
    <location>
        <begin position="225"/>
        <end position="246"/>
    </location>
</feature>
<dbReference type="GO" id="GO:0004175">
    <property type="term" value="F:endopeptidase activity"/>
    <property type="evidence" value="ECO:0007669"/>
    <property type="project" value="UniProtKB-ARBA"/>
</dbReference>
<dbReference type="OrthoDB" id="2017864at2759"/>
<dbReference type="InterPro" id="IPR003675">
    <property type="entry name" value="Rce1/LyrA-like_dom"/>
</dbReference>
<accession>A0A6A1UQ36</accession>
<name>A0A6A1UQ36_9ROSI</name>
<keyword evidence="1" id="KW-0812">Transmembrane</keyword>
<proteinExistence type="predicted"/>
<protein>
    <recommendedName>
        <fullName evidence="2">CAAX prenyl protease 2/Lysostaphin resistance protein A-like domain-containing protein</fullName>
    </recommendedName>
</protein>
<comment type="caution">
    <text evidence="3">The sequence shown here is derived from an EMBL/GenBank/DDBJ whole genome shotgun (WGS) entry which is preliminary data.</text>
</comment>
<evidence type="ECO:0000313" key="3">
    <source>
        <dbReference type="EMBL" id="KAB1201200.1"/>
    </source>
</evidence>